<evidence type="ECO:0000256" key="1">
    <source>
        <dbReference type="SAM" id="MobiDB-lite"/>
    </source>
</evidence>
<dbReference type="Proteomes" id="UP000294841">
    <property type="component" value="Unassembled WGS sequence"/>
</dbReference>
<keyword evidence="2" id="KW-0812">Transmembrane</keyword>
<accession>A0A4R2MU84</accession>
<dbReference type="InterPro" id="IPR007470">
    <property type="entry name" value="HemX"/>
</dbReference>
<dbReference type="Pfam" id="PF04375">
    <property type="entry name" value="HemX"/>
    <property type="match status" value="1"/>
</dbReference>
<feature type="compositionally biased region" description="Polar residues" evidence="1">
    <location>
        <begin position="481"/>
        <end position="494"/>
    </location>
</feature>
<evidence type="ECO:0000256" key="2">
    <source>
        <dbReference type="SAM" id="Phobius"/>
    </source>
</evidence>
<dbReference type="AlphaFoldDB" id="A0A4R2MU84"/>
<feature type="region of interest" description="Disordered" evidence="1">
    <location>
        <begin position="475"/>
        <end position="494"/>
    </location>
</feature>
<dbReference type="GO" id="GO:0032259">
    <property type="term" value="P:methylation"/>
    <property type="evidence" value="ECO:0007669"/>
    <property type="project" value="UniProtKB-KW"/>
</dbReference>
<protein>
    <submittedName>
        <fullName evidence="3">Uroporphyrin-3 C-methyltransferase</fullName>
    </submittedName>
</protein>
<proteinExistence type="predicted"/>
<organism evidence="3 4">
    <name type="scientific">Bisgaardia hudsonensis</name>
    <dbReference type="NCBI Taxonomy" id="109472"/>
    <lineage>
        <taxon>Bacteria</taxon>
        <taxon>Pseudomonadati</taxon>
        <taxon>Pseudomonadota</taxon>
        <taxon>Gammaproteobacteria</taxon>
        <taxon>Pasteurellales</taxon>
        <taxon>Pasteurellaceae</taxon>
        <taxon>Bisgaardia</taxon>
    </lineage>
</organism>
<keyword evidence="3" id="KW-0808">Transferase</keyword>
<keyword evidence="2" id="KW-1133">Transmembrane helix</keyword>
<keyword evidence="3" id="KW-0489">Methyltransferase</keyword>
<evidence type="ECO:0000313" key="3">
    <source>
        <dbReference type="EMBL" id="TCP12232.1"/>
    </source>
</evidence>
<sequence length="494" mass="55142">MVENNVLPSKNSESESNKLKKNYHQTKKSQSIKNKRVIHSDVENVINNKEKPNVENIKKEIKGAEELKETLNPSEQMSSKEEKDINEKDMVADNMDKSVEKTEEKIVVKKGGTALAILAILIALGIGGVGYYCGQKQIAEFQSKFTQLEQQIQNKTNVVTQSNSSTDYANITSKLTALSDILNKNNEKISFLEKDISVKEQAISALQVKLNQLGAGAQAATQSNDILLSESVSLLNHALQKLALDNDIDTSVASLKEADKVLAKSSNPEMISVRKAINDDIKQLLSINSVDENALMQRLSELANAVDNLVILNTDFSTEDNGKISESIDDWKENATKAATSFLNHFIRITPKNADVKELLAPNQEIYLRENIRLRLQIAIMAIPRQQNDLYKQSLNLVATWVRSYFDTNSEATQVFLKEIDELTEQSIYVDLPTELTSLSVLEKLSGKSSKGIYKPEIKVDKLLSEKNSEILKKESETIKNSEISPKTVNETQQ</sequence>
<dbReference type="EMBL" id="SLXI01000004">
    <property type="protein sequence ID" value="TCP12232.1"/>
    <property type="molecule type" value="Genomic_DNA"/>
</dbReference>
<feature type="transmembrane region" description="Helical" evidence="2">
    <location>
        <begin position="114"/>
        <end position="132"/>
    </location>
</feature>
<keyword evidence="4" id="KW-1185">Reference proteome</keyword>
<name>A0A4R2MU84_9PAST</name>
<dbReference type="PANTHER" id="PTHR38043">
    <property type="entry name" value="PROTEIN HEMX"/>
    <property type="match status" value="1"/>
</dbReference>
<reference evidence="3 4" key="1">
    <citation type="submission" date="2019-03" db="EMBL/GenBank/DDBJ databases">
        <title>Genomic Encyclopedia of Type Strains, Phase IV (KMG-IV): sequencing the most valuable type-strain genomes for metagenomic binning, comparative biology and taxonomic classification.</title>
        <authorList>
            <person name="Goeker M."/>
        </authorList>
    </citation>
    <scope>NUCLEOTIDE SEQUENCE [LARGE SCALE GENOMIC DNA]</scope>
    <source>
        <strain evidence="3 4">DSM 28231</strain>
    </source>
</reference>
<evidence type="ECO:0000313" key="4">
    <source>
        <dbReference type="Proteomes" id="UP000294841"/>
    </source>
</evidence>
<feature type="region of interest" description="Disordered" evidence="1">
    <location>
        <begin position="1"/>
        <end position="34"/>
    </location>
</feature>
<comment type="caution">
    <text evidence="3">The sequence shown here is derived from an EMBL/GenBank/DDBJ whole genome shotgun (WGS) entry which is preliminary data.</text>
</comment>
<keyword evidence="2" id="KW-0472">Membrane</keyword>
<gene>
    <name evidence="3" type="ORF">EV697_10437</name>
</gene>
<dbReference type="GO" id="GO:0008168">
    <property type="term" value="F:methyltransferase activity"/>
    <property type="evidence" value="ECO:0007669"/>
    <property type="project" value="UniProtKB-KW"/>
</dbReference>
<dbReference type="PANTHER" id="PTHR38043:SF1">
    <property type="entry name" value="PROTEIN HEMX"/>
    <property type="match status" value="1"/>
</dbReference>